<comment type="caution">
    <text evidence="1">The sequence shown here is derived from an EMBL/GenBank/DDBJ whole genome shotgun (WGS) entry which is preliminary data.</text>
</comment>
<dbReference type="InterPro" id="IPR021637">
    <property type="entry name" value="DUF3243"/>
</dbReference>
<dbReference type="OrthoDB" id="2418090at2"/>
<proteinExistence type="predicted"/>
<organism evidence="1 2">
    <name type="scientific">Terribacillus saccharophilus</name>
    <dbReference type="NCBI Taxonomy" id="361277"/>
    <lineage>
        <taxon>Bacteria</taxon>
        <taxon>Bacillati</taxon>
        <taxon>Bacillota</taxon>
        <taxon>Bacilli</taxon>
        <taxon>Bacillales</taxon>
        <taxon>Bacillaceae</taxon>
        <taxon>Terribacillus</taxon>
    </lineage>
</organism>
<evidence type="ECO:0000313" key="2">
    <source>
        <dbReference type="Proteomes" id="UP000216013"/>
    </source>
</evidence>
<dbReference type="AlphaFoldDB" id="A0A268AAU6"/>
<name>A0A268AAU6_9BACI</name>
<dbReference type="Gene3D" id="1.10.760.20">
    <property type="entry name" value="Protein of unknown function DUF3243"/>
    <property type="match status" value="1"/>
</dbReference>
<gene>
    <name evidence="1" type="ORF">CHH64_09985</name>
</gene>
<reference evidence="1 2" key="1">
    <citation type="submission" date="2017-07" db="EMBL/GenBank/DDBJ databases">
        <title>Isolation and whole genome analysis of endospore-forming bacteria from heroin.</title>
        <authorList>
            <person name="Kalinowski J."/>
            <person name="Ahrens B."/>
            <person name="Al-Dilaimi A."/>
            <person name="Winkler A."/>
            <person name="Wibberg D."/>
            <person name="Schleenbecker U."/>
            <person name="Ruckert C."/>
            <person name="Wolfel R."/>
            <person name="Grass G."/>
        </authorList>
    </citation>
    <scope>NUCLEOTIDE SEQUENCE [LARGE SCALE GENOMIC DNA]</scope>
    <source>
        <strain evidence="1 2">7528</strain>
    </source>
</reference>
<dbReference type="EMBL" id="NPBV01000017">
    <property type="protein sequence ID" value="PAD21250.1"/>
    <property type="molecule type" value="Genomic_DNA"/>
</dbReference>
<sequence>MKMAHENRAQNAVENLSQEDKNDILNNFQNFQDYLGNKVKQGERLGLSEEALTKAAQRVADYLADKEEPRNREEYLLKQLWLAADEENKKPLANTLVKLADQTN</sequence>
<dbReference type="InterPro" id="IPR038292">
    <property type="entry name" value="YmfJ/YflH_sf"/>
</dbReference>
<protein>
    <recommendedName>
        <fullName evidence="3">DUF3243 domain-containing protein</fullName>
    </recommendedName>
</protein>
<evidence type="ECO:0008006" key="3">
    <source>
        <dbReference type="Google" id="ProtNLM"/>
    </source>
</evidence>
<evidence type="ECO:0000313" key="1">
    <source>
        <dbReference type="EMBL" id="PAD21250.1"/>
    </source>
</evidence>
<dbReference type="Proteomes" id="UP000216013">
    <property type="component" value="Unassembled WGS sequence"/>
</dbReference>
<dbReference type="Pfam" id="PF11588">
    <property type="entry name" value="DUF3243"/>
    <property type="match status" value="1"/>
</dbReference>
<accession>A0A268AAU6</accession>